<sequence length="89" mass="9942">MSDQSELPPVRSFWYWVLFRGCLLWGVPCCILLAALRYASGQTTFMAGVIDALPFGMLGGVIYGMGAYGYKLHQAAKHRIKLRKNEDGQ</sequence>
<protein>
    <submittedName>
        <fullName evidence="2">Uncharacterized protein</fullName>
    </submittedName>
</protein>
<accession>A0ABS2CFF2</accession>
<evidence type="ECO:0000313" key="3">
    <source>
        <dbReference type="Proteomes" id="UP001195660"/>
    </source>
</evidence>
<keyword evidence="3" id="KW-1185">Reference proteome</keyword>
<comment type="caution">
    <text evidence="2">The sequence shown here is derived from an EMBL/GenBank/DDBJ whole genome shotgun (WGS) entry which is preliminary data.</text>
</comment>
<reference evidence="2 3" key="1">
    <citation type="submission" date="2019-11" db="EMBL/GenBank/DDBJ databases">
        <title>Novel Deefgea species.</title>
        <authorList>
            <person name="Han J.-H."/>
        </authorList>
    </citation>
    <scope>NUCLEOTIDE SEQUENCE [LARGE SCALE GENOMIC DNA]</scope>
    <source>
        <strain evidence="2 3">LMG 24817</strain>
    </source>
</reference>
<dbReference type="Proteomes" id="UP001195660">
    <property type="component" value="Unassembled WGS sequence"/>
</dbReference>
<keyword evidence="1" id="KW-1133">Transmembrane helix</keyword>
<dbReference type="EMBL" id="WOFE01000005">
    <property type="protein sequence ID" value="MBM5572153.1"/>
    <property type="molecule type" value="Genomic_DNA"/>
</dbReference>
<dbReference type="RefSeq" id="WP_203571483.1">
    <property type="nucleotide sequence ID" value="NZ_WOFE01000005.1"/>
</dbReference>
<name>A0ABS2CFF2_9NEIS</name>
<keyword evidence="1" id="KW-0472">Membrane</keyword>
<feature type="transmembrane region" description="Helical" evidence="1">
    <location>
        <begin position="45"/>
        <end position="70"/>
    </location>
</feature>
<evidence type="ECO:0000313" key="2">
    <source>
        <dbReference type="EMBL" id="MBM5572153.1"/>
    </source>
</evidence>
<gene>
    <name evidence="2" type="ORF">GM173_11260</name>
</gene>
<evidence type="ECO:0000256" key="1">
    <source>
        <dbReference type="SAM" id="Phobius"/>
    </source>
</evidence>
<organism evidence="2 3">
    <name type="scientific">Deefgea chitinilytica</name>
    <dbReference type="NCBI Taxonomy" id="570276"/>
    <lineage>
        <taxon>Bacteria</taxon>
        <taxon>Pseudomonadati</taxon>
        <taxon>Pseudomonadota</taxon>
        <taxon>Betaproteobacteria</taxon>
        <taxon>Neisseriales</taxon>
        <taxon>Chitinibacteraceae</taxon>
        <taxon>Deefgea</taxon>
    </lineage>
</organism>
<feature type="transmembrane region" description="Helical" evidence="1">
    <location>
        <begin position="12"/>
        <end position="39"/>
    </location>
</feature>
<proteinExistence type="predicted"/>
<keyword evidence="1" id="KW-0812">Transmembrane</keyword>